<evidence type="ECO:0000313" key="1">
    <source>
        <dbReference type="EMBL" id="KAF2266246.1"/>
    </source>
</evidence>
<name>A0A9P4N8S0_9PLEO</name>
<dbReference type="EMBL" id="ML986599">
    <property type="protein sequence ID" value="KAF2266246.1"/>
    <property type="molecule type" value="Genomic_DNA"/>
</dbReference>
<proteinExistence type="predicted"/>
<gene>
    <name evidence="1" type="ORF">CC78DRAFT_578271</name>
</gene>
<protein>
    <submittedName>
        <fullName evidence="1">Uncharacterized protein</fullName>
    </submittedName>
</protein>
<evidence type="ECO:0000313" key="2">
    <source>
        <dbReference type="Proteomes" id="UP000800093"/>
    </source>
</evidence>
<dbReference type="AlphaFoldDB" id="A0A9P4N8S0"/>
<accession>A0A9P4N8S0</accession>
<dbReference type="Proteomes" id="UP000800093">
    <property type="component" value="Unassembled WGS sequence"/>
</dbReference>
<organism evidence="1 2">
    <name type="scientific">Lojkania enalia</name>
    <dbReference type="NCBI Taxonomy" id="147567"/>
    <lineage>
        <taxon>Eukaryota</taxon>
        <taxon>Fungi</taxon>
        <taxon>Dikarya</taxon>
        <taxon>Ascomycota</taxon>
        <taxon>Pezizomycotina</taxon>
        <taxon>Dothideomycetes</taxon>
        <taxon>Pleosporomycetidae</taxon>
        <taxon>Pleosporales</taxon>
        <taxon>Pleosporales incertae sedis</taxon>
        <taxon>Lojkania</taxon>
    </lineage>
</organism>
<reference evidence="2" key="1">
    <citation type="journal article" date="2020" name="Stud. Mycol.">
        <title>101 Dothideomycetes genomes: A test case for predicting lifestyles and emergence of pathogens.</title>
        <authorList>
            <person name="Haridas S."/>
            <person name="Albert R."/>
            <person name="Binder M."/>
            <person name="Bloem J."/>
            <person name="LaButti K."/>
            <person name="Salamov A."/>
            <person name="Andreopoulos B."/>
            <person name="Baker S."/>
            <person name="Barry K."/>
            <person name="Bills G."/>
            <person name="Bluhm B."/>
            <person name="Cannon C."/>
            <person name="Castanera R."/>
            <person name="Culley D."/>
            <person name="Daum C."/>
            <person name="Ezra D."/>
            <person name="Gonzalez J."/>
            <person name="Henrissat B."/>
            <person name="Kuo A."/>
            <person name="Liang C."/>
            <person name="Lipzen A."/>
            <person name="Lutzoni F."/>
            <person name="Magnuson J."/>
            <person name="Mondo S."/>
            <person name="Nolan M."/>
            <person name="Ohm R."/>
            <person name="Pangilinan J."/>
            <person name="Park H.-J."/>
            <person name="Ramirez L."/>
            <person name="Alfaro M."/>
            <person name="Sun H."/>
            <person name="Tritt A."/>
            <person name="Yoshinaga Y."/>
            <person name="Zwiers L.-H."/>
            <person name="Turgeon B."/>
            <person name="Goodwin S."/>
            <person name="Spatafora J."/>
            <person name="Crous P."/>
            <person name="Grigoriev I."/>
        </authorList>
    </citation>
    <scope>NUCLEOTIDE SEQUENCE [LARGE SCALE GENOMIC DNA]</scope>
    <source>
        <strain evidence="2">CBS 304.66</strain>
    </source>
</reference>
<keyword evidence="2" id="KW-1185">Reference proteome</keyword>
<comment type="caution">
    <text evidence="1">The sequence shown here is derived from an EMBL/GenBank/DDBJ whole genome shotgun (WGS) entry which is preliminary data.</text>
</comment>
<sequence length="150" mass="16442">METLAPVLIIHVASLSRRRSFHMAFGVVSALKIQSIALMAPATVISLLGHKHTHATEASLASQHERSMAKMLSRIVLVPQQVSGVVQCRKSFRNESNKSTHIQSSNVTEILRGQDAFAYPEDIDAVIGVSSFWSMFDRSQHGALFVGVKT</sequence>